<protein>
    <submittedName>
        <fullName evidence="1">Uncharacterized protein</fullName>
    </submittedName>
</protein>
<organism evidence="1 2">
    <name type="scientific">Mycena maculata</name>
    <dbReference type="NCBI Taxonomy" id="230809"/>
    <lineage>
        <taxon>Eukaryota</taxon>
        <taxon>Fungi</taxon>
        <taxon>Dikarya</taxon>
        <taxon>Basidiomycota</taxon>
        <taxon>Agaricomycotina</taxon>
        <taxon>Agaricomycetes</taxon>
        <taxon>Agaricomycetidae</taxon>
        <taxon>Agaricales</taxon>
        <taxon>Marasmiineae</taxon>
        <taxon>Mycenaceae</taxon>
        <taxon>Mycena</taxon>
    </lineage>
</organism>
<accession>A0AAD7I3H6</accession>
<evidence type="ECO:0000313" key="2">
    <source>
        <dbReference type="Proteomes" id="UP001215280"/>
    </source>
</evidence>
<reference evidence="1" key="1">
    <citation type="submission" date="2023-03" db="EMBL/GenBank/DDBJ databases">
        <title>Massive genome expansion in bonnet fungi (Mycena s.s.) driven by repeated elements and novel gene families across ecological guilds.</title>
        <authorList>
            <consortium name="Lawrence Berkeley National Laboratory"/>
            <person name="Harder C.B."/>
            <person name="Miyauchi S."/>
            <person name="Viragh M."/>
            <person name="Kuo A."/>
            <person name="Thoen E."/>
            <person name="Andreopoulos B."/>
            <person name="Lu D."/>
            <person name="Skrede I."/>
            <person name="Drula E."/>
            <person name="Henrissat B."/>
            <person name="Morin E."/>
            <person name="Kohler A."/>
            <person name="Barry K."/>
            <person name="LaButti K."/>
            <person name="Morin E."/>
            <person name="Salamov A."/>
            <person name="Lipzen A."/>
            <person name="Mereny Z."/>
            <person name="Hegedus B."/>
            <person name="Baldrian P."/>
            <person name="Stursova M."/>
            <person name="Weitz H."/>
            <person name="Taylor A."/>
            <person name="Grigoriev I.V."/>
            <person name="Nagy L.G."/>
            <person name="Martin F."/>
            <person name="Kauserud H."/>
        </authorList>
    </citation>
    <scope>NUCLEOTIDE SEQUENCE</scope>
    <source>
        <strain evidence="1">CBHHK188m</strain>
    </source>
</reference>
<proteinExistence type="predicted"/>
<evidence type="ECO:0000313" key="1">
    <source>
        <dbReference type="EMBL" id="KAJ7734197.1"/>
    </source>
</evidence>
<dbReference type="AlphaFoldDB" id="A0AAD7I3H6"/>
<gene>
    <name evidence="1" type="ORF">DFH07DRAFT_845030</name>
</gene>
<sequence>MSASSGIQSLALRYRSSSASILPSLSRMKLRQLSLYLGDLFADMESIDQTLPLFSSITHLELFDWSRRISDDFPGFSWSSLAFLPALTHFAVGGRVAPALAVEIFAGRKNLAVFVGGVQARCDFAEVDRHTTTRQLHALGLLSDENARLVYILRPISDHAADWLAGAKEGRDFWARADAFVAMK</sequence>
<keyword evidence="2" id="KW-1185">Reference proteome</keyword>
<name>A0AAD7I3H6_9AGAR</name>
<dbReference type="Proteomes" id="UP001215280">
    <property type="component" value="Unassembled WGS sequence"/>
</dbReference>
<comment type="caution">
    <text evidence="1">The sequence shown here is derived from an EMBL/GenBank/DDBJ whole genome shotgun (WGS) entry which is preliminary data.</text>
</comment>
<dbReference type="EMBL" id="JARJLG010000163">
    <property type="protein sequence ID" value="KAJ7734197.1"/>
    <property type="molecule type" value="Genomic_DNA"/>
</dbReference>